<dbReference type="InterPro" id="IPR036162">
    <property type="entry name" value="Resolvase-like_N_sf"/>
</dbReference>
<feature type="domain" description="Resolvase/invertase-type recombinase catalytic" evidence="1">
    <location>
        <begin position="28"/>
        <end position="134"/>
    </location>
</feature>
<protein>
    <recommendedName>
        <fullName evidence="1">Resolvase/invertase-type recombinase catalytic domain-containing protein</fullName>
    </recommendedName>
</protein>
<dbReference type="InterPro" id="IPR006119">
    <property type="entry name" value="Resolv_N"/>
</dbReference>
<sequence length="161" mass="17598">MRTGRKGKETTMSDLAQRATLSDRAGSMYGYARTNRPDIDVEPQHRALREVGVREEAIFTDLVVSGLHMDGQTQLRTLLGVVRAGDTIVVDHLYRLGRDARRTGALLAELKHRDVMVSATDHVSSSLFARAGCAVGICEATGAHVPRARLRESTGGQRGMR</sequence>
<organism evidence="2 3">
    <name type="scientific">Gulosibacter molinativorax</name>
    <dbReference type="NCBI Taxonomy" id="256821"/>
    <lineage>
        <taxon>Bacteria</taxon>
        <taxon>Bacillati</taxon>
        <taxon>Actinomycetota</taxon>
        <taxon>Actinomycetes</taxon>
        <taxon>Micrococcales</taxon>
        <taxon>Microbacteriaceae</taxon>
        <taxon>Gulosibacter</taxon>
    </lineage>
</organism>
<evidence type="ECO:0000313" key="3">
    <source>
        <dbReference type="Proteomes" id="UP001170379"/>
    </source>
</evidence>
<dbReference type="Gene3D" id="3.40.50.1390">
    <property type="entry name" value="Resolvase, N-terminal catalytic domain"/>
    <property type="match status" value="1"/>
</dbReference>
<evidence type="ECO:0000259" key="1">
    <source>
        <dbReference type="SMART" id="SM00857"/>
    </source>
</evidence>
<reference evidence="2" key="1">
    <citation type="submission" date="2018-03" db="EMBL/GenBank/DDBJ databases">
        <authorList>
            <person name="Nunes O.C."/>
            <person name="Lopes A.R."/>
            <person name="Froufe H."/>
            <person name="Munoz-Merida A."/>
            <person name="Barroso C."/>
            <person name="Egas C."/>
        </authorList>
    </citation>
    <scope>NUCLEOTIDE SEQUENCE</scope>
    <source>
        <strain evidence="2">ON4</strain>
    </source>
</reference>
<comment type="caution">
    <text evidence="2">The sequence shown here is derived from an EMBL/GenBank/DDBJ whole genome shotgun (WGS) entry which is preliminary data.</text>
</comment>
<reference evidence="2" key="2">
    <citation type="journal article" date="2022" name="Sci. Rep.">
        <title>In silico prediction of the enzymes involved in the degradation of the herbicide molinate by Gulosibacter molinativorax ON4T.</title>
        <authorList>
            <person name="Lopes A.R."/>
            <person name="Bunin E."/>
            <person name="Viana A.T."/>
            <person name="Froufe H."/>
            <person name="Munoz-Merida A."/>
            <person name="Pinho D."/>
            <person name="Figueiredo J."/>
            <person name="Barroso C."/>
            <person name="Vaz-Moreira I."/>
            <person name="Bellanger X."/>
            <person name="Egas C."/>
            <person name="Nunes O.C."/>
        </authorList>
    </citation>
    <scope>NUCLEOTIDE SEQUENCE</scope>
    <source>
        <strain evidence="2">ON4</strain>
    </source>
</reference>
<keyword evidence="3" id="KW-1185">Reference proteome</keyword>
<proteinExistence type="predicted"/>
<dbReference type="Proteomes" id="UP001170379">
    <property type="component" value="Unassembled WGS sequence"/>
</dbReference>
<name>A0ABT7CBQ3_9MICO</name>
<accession>A0ABT7CBQ3</accession>
<dbReference type="Pfam" id="PF00239">
    <property type="entry name" value="Resolvase"/>
    <property type="match status" value="1"/>
</dbReference>
<dbReference type="EMBL" id="PXVD01000031">
    <property type="protein sequence ID" value="MDJ1372570.1"/>
    <property type="molecule type" value="Genomic_DNA"/>
</dbReference>
<dbReference type="SMART" id="SM00857">
    <property type="entry name" value="Resolvase"/>
    <property type="match status" value="1"/>
</dbReference>
<evidence type="ECO:0000313" key="2">
    <source>
        <dbReference type="EMBL" id="MDJ1372570.1"/>
    </source>
</evidence>
<dbReference type="SUPFAM" id="SSF53041">
    <property type="entry name" value="Resolvase-like"/>
    <property type="match status" value="1"/>
</dbReference>
<gene>
    <name evidence="2" type="ORF">C7K25_14570</name>
</gene>